<comment type="catalytic activity">
    <reaction evidence="1">
        <text>S-ubiquitinyl-[E2 ubiquitin-conjugating enzyme]-L-cysteine + [acceptor protein]-L-lysine = [E2 ubiquitin-conjugating enzyme]-L-cysteine + N(6)-ubiquitinyl-[acceptor protein]-L-lysine.</text>
        <dbReference type="EC" id="2.3.2.26"/>
    </reaction>
</comment>
<dbReference type="GO" id="GO:0000151">
    <property type="term" value="C:ubiquitin ligase complex"/>
    <property type="evidence" value="ECO:0007669"/>
    <property type="project" value="TreeGrafter"/>
</dbReference>
<dbReference type="EC" id="2.3.2.26" evidence="2"/>
<dbReference type="GO" id="GO:0030332">
    <property type="term" value="F:cyclin binding"/>
    <property type="evidence" value="ECO:0007669"/>
    <property type="project" value="TreeGrafter"/>
</dbReference>
<evidence type="ECO:0000256" key="1">
    <source>
        <dbReference type="ARBA" id="ARBA00000885"/>
    </source>
</evidence>
<evidence type="ECO:0000256" key="2">
    <source>
        <dbReference type="ARBA" id="ARBA00012485"/>
    </source>
</evidence>
<dbReference type="Proteomes" id="UP000887540">
    <property type="component" value="Unplaced"/>
</dbReference>
<evidence type="ECO:0000256" key="8">
    <source>
        <dbReference type="ARBA" id="ARBA00064185"/>
    </source>
</evidence>
<reference evidence="10" key="1">
    <citation type="submission" date="2022-11" db="UniProtKB">
        <authorList>
            <consortium name="WormBaseParasite"/>
        </authorList>
    </citation>
    <scope>IDENTIFICATION</scope>
</reference>
<dbReference type="GO" id="GO:0005634">
    <property type="term" value="C:nucleus"/>
    <property type="evidence" value="ECO:0007669"/>
    <property type="project" value="TreeGrafter"/>
</dbReference>
<proteinExistence type="predicted"/>
<dbReference type="Pfam" id="PF09814">
    <property type="entry name" value="HECT_2"/>
    <property type="match status" value="1"/>
</dbReference>
<dbReference type="InterPro" id="IPR019193">
    <property type="entry name" value="UBQ-conj_enz_E2-bd_prot"/>
</dbReference>
<dbReference type="GO" id="GO:0005829">
    <property type="term" value="C:cytosol"/>
    <property type="evidence" value="ECO:0007669"/>
    <property type="project" value="TreeGrafter"/>
</dbReference>
<dbReference type="PANTHER" id="PTHR31531:SF2">
    <property type="entry name" value="E3 UBIQUITIN-PROTEIN LIGASE E3D"/>
    <property type="match status" value="1"/>
</dbReference>
<evidence type="ECO:0000256" key="3">
    <source>
        <dbReference type="ARBA" id="ARBA00013646"/>
    </source>
</evidence>
<evidence type="ECO:0000256" key="4">
    <source>
        <dbReference type="ARBA" id="ARBA00029737"/>
    </source>
</evidence>
<dbReference type="AlphaFoldDB" id="A0A914C2J5"/>
<name>A0A914C2J5_9BILA</name>
<dbReference type="GO" id="GO:0061630">
    <property type="term" value="F:ubiquitin protein ligase activity"/>
    <property type="evidence" value="ECO:0007669"/>
    <property type="project" value="UniProtKB-EC"/>
</dbReference>
<sequence>MYKVPIHDEVPYVQKSFRRLAEEIPSCSLDEYVEEATNKELNLRCSQCDLVILTKKANDWKITTLPNDDWLETSPSMEYFCYSTCGGACAPSGMGHSHGKGKDSRHHVRESEGLLGITNMAEAIKKWLPSEKHYVLADSFVLLSKTDQLEKFLTHEHGAFNTLKCTRCLAYLGYALRKHKQVYKLFLTATDLFTSDPKLSYIPMRYNSNERYFAWLLLHRSEAESSLKLVVRSTEKKPHMLIWILDSYYIMTLGQLEKDTPSHKEEQKEDQENLVALKIEIEPENEIFQAPSFTALKVLYKIFDEETALSDPRATGGDASIGFIDMPSNSVMKMMEIILANSLQLPPMCRAIKLWHAVANI</sequence>
<protein>
    <recommendedName>
        <fullName evidence="3">E3 ubiquitin-protein ligase E3D</fullName>
        <ecNumber evidence="2">2.3.2.26</ecNumber>
    </recommendedName>
    <alternativeName>
        <fullName evidence="6">HECT-type E3 ubiquitin transferase E3D</fullName>
    </alternativeName>
    <alternativeName>
        <fullName evidence="5">UbcH10-binding protein with a HECT-like domain</fullName>
    </alternativeName>
    <alternativeName>
        <fullName evidence="4">Ubiquitin-conjugating enzyme E2C-binding protein</fullName>
    </alternativeName>
</protein>
<keyword evidence="9" id="KW-1185">Reference proteome</keyword>
<dbReference type="WBParaSite" id="ACRNAN_Path_1593.g6195.t1">
    <property type="protein sequence ID" value="ACRNAN_Path_1593.g6195.t1"/>
    <property type="gene ID" value="ACRNAN_Path_1593.g6195"/>
</dbReference>
<dbReference type="GO" id="GO:0043161">
    <property type="term" value="P:proteasome-mediated ubiquitin-dependent protein catabolic process"/>
    <property type="evidence" value="ECO:0007669"/>
    <property type="project" value="TreeGrafter"/>
</dbReference>
<comment type="function">
    <text evidence="7">E3 ubiquitin-protein ligase which accepts ubiquitin from specific E2 ubiquitin-conjugating enzymes, and transfers it to substrates, generally promoting their degradation by the proteasome. Independently of its E3 ubiquitin-protein ligase activity, acts as an inhibitor of CPSF3 endonuclease activity by blocking CPSF3 active site.</text>
</comment>
<dbReference type="PANTHER" id="PTHR31531">
    <property type="entry name" value="E3 UBIQUITIN-PROTEIN LIGASE E3D FAMILY MEMBER"/>
    <property type="match status" value="1"/>
</dbReference>
<comment type="subunit">
    <text evidence="8">Interacts with UBE2C/UbcH10 (E2 ubiquitin-conjugating enzyme). In vitro, interacts with cyclin-B.</text>
</comment>
<dbReference type="GO" id="GO:0000209">
    <property type="term" value="P:protein polyubiquitination"/>
    <property type="evidence" value="ECO:0007669"/>
    <property type="project" value="TreeGrafter"/>
</dbReference>
<evidence type="ECO:0000256" key="7">
    <source>
        <dbReference type="ARBA" id="ARBA00053831"/>
    </source>
</evidence>
<accession>A0A914C2J5</accession>
<dbReference type="GO" id="GO:0006513">
    <property type="term" value="P:protein monoubiquitination"/>
    <property type="evidence" value="ECO:0007669"/>
    <property type="project" value="TreeGrafter"/>
</dbReference>
<evidence type="ECO:0000256" key="5">
    <source>
        <dbReference type="ARBA" id="ARBA00032234"/>
    </source>
</evidence>
<evidence type="ECO:0000313" key="10">
    <source>
        <dbReference type="WBParaSite" id="ACRNAN_Path_1593.g6195.t1"/>
    </source>
</evidence>
<evidence type="ECO:0000313" key="9">
    <source>
        <dbReference type="Proteomes" id="UP000887540"/>
    </source>
</evidence>
<evidence type="ECO:0000256" key="6">
    <source>
        <dbReference type="ARBA" id="ARBA00032298"/>
    </source>
</evidence>
<organism evidence="9 10">
    <name type="scientific">Acrobeloides nanus</name>
    <dbReference type="NCBI Taxonomy" id="290746"/>
    <lineage>
        <taxon>Eukaryota</taxon>
        <taxon>Metazoa</taxon>
        <taxon>Ecdysozoa</taxon>
        <taxon>Nematoda</taxon>
        <taxon>Chromadorea</taxon>
        <taxon>Rhabditida</taxon>
        <taxon>Tylenchina</taxon>
        <taxon>Cephalobomorpha</taxon>
        <taxon>Cephaloboidea</taxon>
        <taxon>Cephalobidae</taxon>
        <taxon>Acrobeloides</taxon>
    </lineage>
</organism>
<dbReference type="GO" id="GO:0051865">
    <property type="term" value="P:protein autoubiquitination"/>
    <property type="evidence" value="ECO:0007669"/>
    <property type="project" value="TreeGrafter"/>
</dbReference>
<dbReference type="GO" id="GO:0031624">
    <property type="term" value="F:ubiquitin conjugating enzyme binding"/>
    <property type="evidence" value="ECO:0007669"/>
    <property type="project" value="TreeGrafter"/>
</dbReference>